<feature type="non-terminal residue" evidence="2">
    <location>
        <position position="60"/>
    </location>
</feature>
<accession>A0A9D1WRW8</accession>
<proteinExistence type="predicted"/>
<name>A0A9D1WRW8_9FIRM</name>
<gene>
    <name evidence="2" type="ORF">H9736_05980</name>
</gene>
<dbReference type="Proteomes" id="UP000886800">
    <property type="component" value="Unassembled WGS sequence"/>
</dbReference>
<comment type="caution">
    <text evidence="2">The sequence shown here is derived from an EMBL/GenBank/DDBJ whole genome shotgun (WGS) entry which is preliminary data.</text>
</comment>
<dbReference type="EMBL" id="DXES01000128">
    <property type="protein sequence ID" value="HIX65782.1"/>
    <property type="molecule type" value="Genomic_DNA"/>
</dbReference>
<dbReference type="AlphaFoldDB" id="A0A9D1WRW8"/>
<reference evidence="2" key="2">
    <citation type="submission" date="2021-04" db="EMBL/GenBank/DDBJ databases">
        <authorList>
            <person name="Gilroy R."/>
        </authorList>
    </citation>
    <scope>NUCLEOTIDE SEQUENCE</scope>
    <source>
        <strain evidence="2">CHK188-5543</strain>
    </source>
</reference>
<feature type="chain" id="PRO_5039546227" evidence="1">
    <location>
        <begin position="28"/>
        <end position="60"/>
    </location>
</feature>
<keyword evidence="1" id="KW-0732">Signal</keyword>
<evidence type="ECO:0000313" key="3">
    <source>
        <dbReference type="Proteomes" id="UP000886800"/>
    </source>
</evidence>
<reference evidence="2" key="1">
    <citation type="journal article" date="2021" name="PeerJ">
        <title>Extensive microbial diversity within the chicken gut microbiome revealed by metagenomics and culture.</title>
        <authorList>
            <person name="Gilroy R."/>
            <person name="Ravi A."/>
            <person name="Getino M."/>
            <person name="Pursley I."/>
            <person name="Horton D.L."/>
            <person name="Alikhan N.F."/>
            <person name="Baker D."/>
            <person name="Gharbi K."/>
            <person name="Hall N."/>
            <person name="Watson M."/>
            <person name="Adriaenssens E.M."/>
            <person name="Foster-Nyarko E."/>
            <person name="Jarju S."/>
            <person name="Secka A."/>
            <person name="Antonio M."/>
            <person name="Oren A."/>
            <person name="Chaudhuri R.R."/>
            <person name="La Ragione R."/>
            <person name="Hildebrand F."/>
            <person name="Pallen M.J."/>
        </authorList>
    </citation>
    <scope>NUCLEOTIDE SEQUENCE</scope>
    <source>
        <strain evidence="2">CHK188-5543</strain>
    </source>
</reference>
<sequence>MRNSWKKAVSVAAASAITLSMAAMASAATTTPFGVSVQAGVVSFVKNGVASTSATSKDSR</sequence>
<protein>
    <submittedName>
        <fullName evidence="2">Uncharacterized protein</fullName>
    </submittedName>
</protein>
<organism evidence="2 3">
    <name type="scientific">Candidatus Anaerotruncus excrementipullorum</name>
    <dbReference type="NCBI Taxonomy" id="2838465"/>
    <lineage>
        <taxon>Bacteria</taxon>
        <taxon>Bacillati</taxon>
        <taxon>Bacillota</taxon>
        <taxon>Clostridia</taxon>
        <taxon>Eubacteriales</taxon>
        <taxon>Oscillospiraceae</taxon>
        <taxon>Anaerotruncus</taxon>
    </lineage>
</organism>
<evidence type="ECO:0000313" key="2">
    <source>
        <dbReference type="EMBL" id="HIX65782.1"/>
    </source>
</evidence>
<feature type="signal peptide" evidence="1">
    <location>
        <begin position="1"/>
        <end position="27"/>
    </location>
</feature>
<evidence type="ECO:0000256" key="1">
    <source>
        <dbReference type="SAM" id="SignalP"/>
    </source>
</evidence>